<dbReference type="Gene3D" id="3.20.20.370">
    <property type="entry name" value="Glycoside hydrolase/deacetylase"/>
    <property type="match status" value="1"/>
</dbReference>
<dbReference type="EMBL" id="CP016808">
    <property type="protein sequence ID" value="ANY68462.1"/>
    <property type="molecule type" value="Genomic_DNA"/>
</dbReference>
<evidence type="ECO:0000313" key="2">
    <source>
        <dbReference type="EMBL" id="ANY68462.1"/>
    </source>
</evidence>
<dbReference type="GO" id="GO:0016810">
    <property type="term" value="F:hydrolase activity, acting on carbon-nitrogen (but not peptide) bonds"/>
    <property type="evidence" value="ECO:0007669"/>
    <property type="project" value="InterPro"/>
</dbReference>
<feature type="domain" description="NodB homology" evidence="1">
    <location>
        <begin position="27"/>
        <end position="271"/>
    </location>
</feature>
<evidence type="ECO:0000259" key="1">
    <source>
        <dbReference type="PROSITE" id="PS51677"/>
    </source>
</evidence>
<dbReference type="InterPro" id="IPR037950">
    <property type="entry name" value="PgdA-like"/>
</dbReference>
<gene>
    <name evidence="2" type="ORF">BBD42_19770</name>
</gene>
<dbReference type="SUPFAM" id="SSF88713">
    <property type="entry name" value="Glycoside hydrolase/deacetylase"/>
    <property type="match status" value="1"/>
</dbReference>
<dbReference type="PROSITE" id="PS51677">
    <property type="entry name" value="NODB"/>
    <property type="match status" value="1"/>
</dbReference>
<reference evidence="2" key="1">
    <citation type="submission" date="2016-08" db="EMBL/GenBank/DDBJ databases">
        <title>Complete Genome Seqeunce of Paenibacillus sp. BIHB 4019 from tea rhizoplane.</title>
        <authorList>
            <person name="Thakur R."/>
            <person name="Swarnkar M.K."/>
            <person name="Gulati A."/>
        </authorList>
    </citation>
    <scope>NUCLEOTIDE SEQUENCE [LARGE SCALE GENOMIC DNA]</scope>
    <source>
        <strain evidence="2">BIHB4019</strain>
    </source>
</reference>
<dbReference type="AlphaFoldDB" id="A0A1B2DL88"/>
<accession>A0A1B2DL88</accession>
<organism evidence="2">
    <name type="scientific">Paenibacillus sp. BIHB 4019</name>
    <dbReference type="NCBI Taxonomy" id="1870819"/>
    <lineage>
        <taxon>Bacteria</taxon>
        <taxon>Bacillati</taxon>
        <taxon>Bacillota</taxon>
        <taxon>Bacilli</taxon>
        <taxon>Bacillales</taxon>
        <taxon>Paenibacillaceae</taxon>
        <taxon>Paenibacillus</taxon>
    </lineage>
</organism>
<keyword evidence="2" id="KW-0624">Polysaccharide degradation</keyword>
<protein>
    <submittedName>
        <fullName evidence="2">Xylanase deacetylase</fullName>
    </submittedName>
</protein>
<dbReference type="RefSeq" id="WP_099519601.1">
    <property type="nucleotide sequence ID" value="NZ_CP016808.1"/>
</dbReference>
<dbReference type="InterPro" id="IPR011330">
    <property type="entry name" value="Glyco_hydro/deAcase_b/a-brl"/>
</dbReference>
<keyword evidence="2" id="KW-0378">Hydrolase</keyword>
<proteinExistence type="predicted"/>
<dbReference type="InterPro" id="IPR002509">
    <property type="entry name" value="NODB_dom"/>
</dbReference>
<sequence length="290" mass="32923">MQRSGKVKLPAGKKVAVNIGVDFDAASVWMGTFDRFSPAYLSRGEFCAEVGAPRLLHLFRKYGITTTWCIPGHTIDTHMEICREIVAAGHEICHHGYAHENPTHMSYEEEEEILLRGFAALDRLGVKPRGYRSPAWDYSPNTLKLLEKHGFSYDSSLMGNDLHPYRPREVVEINMDKANVFGPPSRIVEIPVSWYLDDFPTQEFVIGGAEGMRSTHEVFERWRDIFDYACDNEEGACYVLTTHPQTIGRAHTIQMLEKLIQHMESRGAWFATLGEIYDAYTDNETDASNA</sequence>
<dbReference type="Pfam" id="PF01522">
    <property type="entry name" value="Polysacc_deac_1"/>
    <property type="match status" value="1"/>
</dbReference>
<dbReference type="GO" id="GO:0016798">
    <property type="term" value="F:hydrolase activity, acting on glycosyl bonds"/>
    <property type="evidence" value="ECO:0007669"/>
    <property type="project" value="UniProtKB-KW"/>
</dbReference>
<name>A0A1B2DL88_9BACL</name>
<keyword evidence="2" id="KW-0858">Xylan degradation</keyword>
<dbReference type="CDD" id="cd10938">
    <property type="entry name" value="CE4_HpPgdA_like"/>
    <property type="match status" value="1"/>
</dbReference>
<keyword evidence="2" id="KW-0119">Carbohydrate metabolism</keyword>
<dbReference type="GO" id="GO:0045493">
    <property type="term" value="P:xylan catabolic process"/>
    <property type="evidence" value="ECO:0007669"/>
    <property type="project" value="UniProtKB-KW"/>
</dbReference>
<keyword evidence="2" id="KW-0326">Glycosidase</keyword>
<dbReference type="PANTHER" id="PTHR47561">
    <property type="entry name" value="POLYSACCHARIDE DEACETYLASE FAMILY PROTEIN (AFU_ORTHOLOGUE AFUA_6G05030)"/>
    <property type="match status" value="1"/>
</dbReference>
<dbReference type="PANTHER" id="PTHR47561:SF1">
    <property type="entry name" value="POLYSACCHARIDE DEACETYLASE FAMILY PROTEIN (AFU_ORTHOLOGUE AFUA_6G05030)"/>
    <property type="match status" value="1"/>
</dbReference>